<keyword evidence="2" id="KW-1185">Reference proteome</keyword>
<organism evidence="1 2">
    <name type="scientific">Zhenpiania hominis</name>
    <dbReference type="NCBI Taxonomy" id="2763644"/>
    <lineage>
        <taxon>Bacteria</taxon>
        <taxon>Bacillati</taxon>
        <taxon>Bacillota</taxon>
        <taxon>Clostridia</taxon>
        <taxon>Peptostreptococcales</taxon>
        <taxon>Anaerovoracaceae</taxon>
        <taxon>Zhenpiania</taxon>
    </lineage>
</organism>
<dbReference type="AlphaFoldDB" id="A0A923SS36"/>
<proteinExistence type="predicted"/>
<dbReference type="Proteomes" id="UP000602647">
    <property type="component" value="Unassembled WGS sequence"/>
</dbReference>
<accession>A0A923SS36</accession>
<gene>
    <name evidence="1" type="ORF">H9L42_16145</name>
</gene>
<comment type="caution">
    <text evidence="1">The sequence shown here is derived from an EMBL/GenBank/DDBJ whole genome shotgun (WGS) entry which is preliminary data.</text>
</comment>
<reference evidence="1" key="1">
    <citation type="submission" date="2020-08" db="EMBL/GenBank/DDBJ databases">
        <title>Genome public.</title>
        <authorList>
            <person name="Liu C."/>
            <person name="Sun Q."/>
        </authorList>
    </citation>
    <scope>NUCLEOTIDE SEQUENCE</scope>
    <source>
        <strain evidence="1">BX12</strain>
    </source>
</reference>
<evidence type="ECO:0000313" key="2">
    <source>
        <dbReference type="Proteomes" id="UP000602647"/>
    </source>
</evidence>
<dbReference type="RefSeq" id="WP_187304438.1">
    <property type="nucleotide sequence ID" value="NZ_JACRYT010000034.1"/>
</dbReference>
<evidence type="ECO:0000313" key="1">
    <source>
        <dbReference type="EMBL" id="MBC6681342.1"/>
    </source>
</evidence>
<sequence length="58" mass="6547">MAHEWELEVVKDWTTNQIKNRIWAAVSCGQPIPGCVSVEALRAELINRGEEPVGYHNT</sequence>
<protein>
    <submittedName>
        <fullName evidence="1">Uncharacterized protein</fullName>
    </submittedName>
</protein>
<dbReference type="EMBL" id="JACRYT010000034">
    <property type="protein sequence ID" value="MBC6681342.1"/>
    <property type="molecule type" value="Genomic_DNA"/>
</dbReference>
<name>A0A923SS36_9FIRM</name>